<keyword evidence="3" id="KW-1185">Reference proteome</keyword>
<proteinExistence type="predicted"/>
<feature type="region of interest" description="Disordered" evidence="1">
    <location>
        <begin position="53"/>
        <end position="103"/>
    </location>
</feature>
<organism evidence="2 3">
    <name type="scientific">Melopsittacus undulatus</name>
    <name type="common">Budgerigar</name>
    <name type="synonym">Psittacus undulatus</name>
    <dbReference type="NCBI Taxonomy" id="13146"/>
    <lineage>
        <taxon>Eukaryota</taxon>
        <taxon>Metazoa</taxon>
        <taxon>Chordata</taxon>
        <taxon>Craniata</taxon>
        <taxon>Vertebrata</taxon>
        <taxon>Euteleostomi</taxon>
        <taxon>Archelosauria</taxon>
        <taxon>Archosauria</taxon>
        <taxon>Dinosauria</taxon>
        <taxon>Saurischia</taxon>
        <taxon>Theropoda</taxon>
        <taxon>Coelurosauria</taxon>
        <taxon>Aves</taxon>
        <taxon>Neognathae</taxon>
        <taxon>Neoaves</taxon>
        <taxon>Telluraves</taxon>
        <taxon>Australaves</taxon>
        <taxon>Psittaciformes</taxon>
        <taxon>Psittaculidae</taxon>
        <taxon>Melopsittacus</taxon>
    </lineage>
</organism>
<name>A0A8V5GSR1_MELUD</name>
<dbReference type="Proteomes" id="UP000694405">
    <property type="component" value="Chromosome 23"/>
</dbReference>
<dbReference type="PANTHER" id="PTHR14778:SF2">
    <property type="entry name" value="KINETOCHORE-ASSOCIATED PROTEIN DSN1 HOMOLOG"/>
    <property type="match status" value="1"/>
</dbReference>
<dbReference type="GO" id="GO:0051301">
    <property type="term" value="P:cell division"/>
    <property type="evidence" value="ECO:0007669"/>
    <property type="project" value="InterPro"/>
</dbReference>
<reference evidence="2" key="1">
    <citation type="submission" date="2020-03" db="EMBL/GenBank/DDBJ databases">
        <title>Melopsittacus undulatus (budgerigar) genome, bMelUnd1, maternal haplotype with Z.</title>
        <authorList>
            <person name="Gedman G."/>
            <person name="Mountcastle J."/>
            <person name="Haase B."/>
            <person name="Formenti G."/>
            <person name="Wright T."/>
            <person name="Apodaca J."/>
            <person name="Pelan S."/>
            <person name="Chow W."/>
            <person name="Rhie A."/>
            <person name="Howe K."/>
            <person name="Fedrigo O."/>
            <person name="Jarvis E.D."/>
        </authorList>
    </citation>
    <scope>NUCLEOTIDE SEQUENCE [LARGE SCALE GENOMIC DNA]</scope>
</reference>
<dbReference type="GO" id="GO:0000444">
    <property type="term" value="C:MIS12/MIND type complex"/>
    <property type="evidence" value="ECO:0007669"/>
    <property type="project" value="InterPro"/>
</dbReference>
<accession>A0A8V5GSR1</accession>
<dbReference type="GO" id="GO:0007059">
    <property type="term" value="P:chromosome segregation"/>
    <property type="evidence" value="ECO:0007669"/>
    <property type="project" value="InterPro"/>
</dbReference>
<dbReference type="AlphaFoldDB" id="A0A8V5GSR1"/>
<feature type="compositionally biased region" description="Polar residues" evidence="1">
    <location>
        <begin position="88"/>
        <end position="98"/>
    </location>
</feature>
<feature type="compositionally biased region" description="Polar residues" evidence="1">
    <location>
        <begin position="68"/>
        <end position="77"/>
    </location>
</feature>
<dbReference type="Ensembl" id="ENSMUNT00000029940.1">
    <property type="protein sequence ID" value="ENSMUNP00000027470.1"/>
    <property type="gene ID" value="ENSMUNG00000020913.1"/>
</dbReference>
<feature type="region of interest" description="Disordered" evidence="1">
    <location>
        <begin position="332"/>
        <end position="354"/>
    </location>
</feature>
<sequence length="402" mass="44198">MGCGDRASALPLLPVGKPSAKSFGALESVRNAISSRSIVGFAIFLSAPDAGEKEVDPEQCPKLPDATVSKSGPSLETTGAVRRKSSHRTPSVRNNPLSPNLRHRLSLKTKGRKSLPPIHQDVTELSKAISLDLPEGDRLFELLFSSFQFAAQKLEQSLKHKDGFNPEAFRSSAQSAGEDLKYSLQQLRLKGTLQRCEALLWPRFTSGLYLLYRLTAESHAWDELLLRHQESAEEAARRLEERRDNTVPVDYLHTSQAEVLRSKPNYQQILAEQREVLTSMELLVSWVWGKGDLGAEFLPIPAGIWRLGFVLNLRFCSLMSCSKRGSSCRPSQRRASSTCSACPRSSVRGVGGGVEASRGGPLTGFNGGFPPVAAARTFGHLEQSPVRKLIAGPPRRQRQPLH</sequence>
<dbReference type="InterPro" id="IPR013218">
    <property type="entry name" value="Dsn1/Mis13"/>
</dbReference>
<reference evidence="2" key="3">
    <citation type="submission" date="2025-09" db="UniProtKB">
        <authorList>
            <consortium name="Ensembl"/>
        </authorList>
    </citation>
    <scope>IDENTIFICATION</scope>
</reference>
<evidence type="ECO:0000313" key="3">
    <source>
        <dbReference type="Proteomes" id="UP000694405"/>
    </source>
</evidence>
<dbReference type="PANTHER" id="PTHR14778">
    <property type="entry name" value="KINETOCHORE-ASSOCIATED PROTEIN DSN1 HOMOLOG"/>
    <property type="match status" value="1"/>
</dbReference>
<evidence type="ECO:0000313" key="2">
    <source>
        <dbReference type="Ensembl" id="ENSMUNP00000027470.1"/>
    </source>
</evidence>
<protein>
    <submittedName>
        <fullName evidence="2">Uncharacterized protein</fullName>
    </submittedName>
</protein>
<evidence type="ECO:0000256" key="1">
    <source>
        <dbReference type="SAM" id="MobiDB-lite"/>
    </source>
</evidence>
<dbReference type="Pfam" id="PF08202">
    <property type="entry name" value="MIS13"/>
    <property type="match status" value="1"/>
</dbReference>
<reference evidence="2" key="2">
    <citation type="submission" date="2025-08" db="UniProtKB">
        <authorList>
            <consortium name="Ensembl"/>
        </authorList>
    </citation>
    <scope>IDENTIFICATION</scope>
</reference>